<comment type="caution">
    <text evidence="1">The sequence shown here is derived from an EMBL/GenBank/DDBJ whole genome shotgun (WGS) entry which is preliminary data.</text>
</comment>
<accession>A0A1E5ITE9</accession>
<gene>
    <name evidence="1" type="ORF">BEL05_13815</name>
</gene>
<evidence type="ECO:0000313" key="2">
    <source>
        <dbReference type="Proteomes" id="UP000095230"/>
    </source>
</evidence>
<dbReference type="Proteomes" id="UP000095230">
    <property type="component" value="Unassembled WGS sequence"/>
</dbReference>
<organism evidence="1 2">
    <name type="scientific">Shewanella colwelliana</name>
    <name type="common">Alteromonas colwelliana</name>
    <dbReference type="NCBI Taxonomy" id="23"/>
    <lineage>
        <taxon>Bacteria</taxon>
        <taxon>Pseudomonadati</taxon>
        <taxon>Pseudomonadota</taxon>
        <taxon>Gammaproteobacteria</taxon>
        <taxon>Alteromonadales</taxon>
        <taxon>Shewanellaceae</taxon>
        <taxon>Shewanella</taxon>
    </lineage>
</organism>
<sequence>MAADIDGMVENVLDIFRHSLLACGSDVFVKRPRMTYRAQSIDTFPARQTADNCEDTSMNRLHLMPIATTIAIITATQE</sequence>
<reference evidence="1 2" key="1">
    <citation type="submission" date="2016-07" db="EMBL/GenBank/DDBJ databases">
        <title>Whole-genome of two Shewanella species isolated from a digestive organ of sea cucumber Apostichopus japonicus Selenka 1867.</title>
        <authorList>
            <person name="Hong H.-H."/>
            <person name="Choi H."/>
            <person name="Cheon S."/>
            <person name="Oh J.-S."/>
            <person name="Lee H.-G."/>
            <person name="Park C."/>
        </authorList>
    </citation>
    <scope>NUCLEOTIDE SEQUENCE [LARGE SCALE GENOMIC DNA]</scope>
    <source>
        <strain evidence="1 2">CSB03KR</strain>
    </source>
</reference>
<dbReference type="EMBL" id="MCBT01000043">
    <property type="protein sequence ID" value="OEG73338.1"/>
    <property type="molecule type" value="Genomic_DNA"/>
</dbReference>
<evidence type="ECO:0000313" key="1">
    <source>
        <dbReference type="EMBL" id="OEG73338.1"/>
    </source>
</evidence>
<name>A0A1E5ITE9_SHECO</name>
<dbReference type="AlphaFoldDB" id="A0A1E5ITE9"/>
<protein>
    <submittedName>
        <fullName evidence="1">Uncharacterized protein</fullName>
    </submittedName>
</protein>
<proteinExistence type="predicted"/>